<keyword evidence="1" id="KW-0472">Membrane</keyword>
<keyword evidence="1" id="KW-1133">Transmembrane helix</keyword>
<organism evidence="2 3">
    <name type="scientific">Canavalia gladiata</name>
    <name type="common">Sword bean</name>
    <name type="synonym">Dolichos gladiatus</name>
    <dbReference type="NCBI Taxonomy" id="3824"/>
    <lineage>
        <taxon>Eukaryota</taxon>
        <taxon>Viridiplantae</taxon>
        <taxon>Streptophyta</taxon>
        <taxon>Embryophyta</taxon>
        <taxon>Tracheophyta</taxon>
        <taxon>Spermatophyta</taxon>
        <taxon>Magnoliopsida</taxon>
        <taxon>eudicotyledons</taxon>
        <taxon>Gunneridae</taxon>
        <taxon>Pentapetalae</taxon>
        <taxon>rosids</taxon>
        <taxon>fabids</taxon>
        <taxon>Fabales</taxon>
        <taxon>Fabaceae</taxon>
        <taxon>Papilionoideae</taxon>
        <taxon>50 kb inversion clade</taxon>
        <taxon>NPAAA clade</taxon>
        <taxon>indigoferoid/millettioid clade</taxon>
        <taxon>Phaseoleae</taxon>
        <taxon>Canavalia</taxon>
    </lineage>
</organism>
<evidence type="ECO:0008006" key="4">
    <source>
        <dbReference type="Google" id="ProtNLM"/>
    </source>
</evidence>
<gene>
    <name evidence="2" type="ORF">VNO77_35914</name>
</gene>
<dbReference type="PANTHER" id="PTHR34379:SF6">
    <property type="entry name" value="PROTEIN 3F"/>
    <property type="match status" value="1"/>
</dbReference>
<keyword evidence="1" id="KW-0812">Transmembrane</keyword>
<evidence type="ECO:0000256" key="1">
    <source>
        <dbReference type="SAM" id="Phobius"/>
    </source>
</evidence>
<protein>
    <recommendedName>
        <fullName evidence="4">Transmembrane protein</fullName>
    </recommendedName>
</protein>
<dbReference type="PANTHER" id="PTHR34379">
    <property type="entry name" value="OS07G0553800 PROTEIN"/>
    <property type="match status" value="1"/>
</dbReference>
<sequence>MTKIKSLNYPKLKTSLYPCCFGSLHYKTPTNSSITPSQHNRKEESPSRSWFPWQRIRHRIKNLMSKTVLFEGARETEKRELTFKGSTITNKVHSSGWKSKSNLCNKVLLRVTPNQSPSKSQIRFQLSRVKNLFFLFQQNRENNKVDGDLRQRRGSSLTRATSTMSHISKHPQTTLKHCKHKQLQNAKRYALVVVTSIVIITLVSMILWGRFCAILCTFAWFYLIPSLRITLEKDQQTHLKDLNNLVSDVTRRKWRLLYKNHIQNNN</sequence>
<accession>A0AAN9PXE2</accession>
<reference evidence="2 3" key="1">
    <citation type="submission" date="2024-01" db="EMBL/GenBank/DDBJ databases">
        <title>The genomes of 5 underutilized Papilionoideae crops provide insights into root nodulation and disease resistanc.</title>
        <authorList>
            <person name="Jiang F."/>
        </authorList>
    </citation>
    <scope>NUCLEOTIDE SEQUENCE [LARGE SCALE GENOMIC DNA]</scope>
    <source>
        <strain evidence="2">LVBAO_FW01</strain>
        <tissue evidence="2">Leaves</tissue>
    </source>
</reference>
<dbReference type="Proteomes" id="UP001367508">
    <property type="component" value="Unassembled WGS sequence"/>
</dbReference>
<name>A0AAN9PXE2_CANGL</name>
<dbReference type="InterPro" id="IPR040411">
    <property type="entry name" value="At5g23160-like"/>
</dbReference>
<comment type="caution">
    <text evidence="2">The sequence shown here is derived from an EMBL/GenBank/DDBJ whole genome shotgun (WGS) entry which is preliminary data.</text>
</comment>
<proteinExistence type="predicted"/>
<keyword evidence="3" id="KW-1185">Reference proteome</keyword>
<evidence type="ECO:0000313" key="2">
    <source>
        <dbReference type="EMBL" id="KAK7312213.1"/>
    </source>
</evidence>
<dbReference type="EMBL" id="JAYMYQ010000009">
    <property type="protein sequence ID" value="KAK7312213.1"/>
    <property type="molecule type" value="Genomic_DNA"/>
</dbReference>
<dbReference type="AlphaFoldDB" id="A0AAN9PXE2"/>
<evidence type="ECO:0000313" key="3">
    <source>
        <dbReference type="Proteomes" id="UP001367508"/>
    </source>
</evidence>
<feature type="transmembrane region" description="Helical" evidence="1">
    <location>
        <begin position="189"/>
        <end position="222"/>
    </location>
</feature>